<feature type="compositionally biased region" description="Basic residues" evidence="1">
    <location>
        <begin position="195"/>
        <end position="204"/>
    </location>
</feature>
<reference evidence="2" key="1">
    <citation type="submission" date="2021-02" db="EMBL/GenBank/DDBJ databases">
        <authorList>
            <person name="Dougan E. K."/>
            <person name="Rhodes N."/>
            <person name="Thang M."/>
            <person name="Chan C."/>
        </authorList>
    </citation>
    <scope>NUCLEOTIDE SEQUENCE</scope>
</reference>
<dbReference type="OrthoDB" id="422508at2759"/>
<accession>A0A812IAK6</accession>
<name>A0A812IAK6_9DINO</name>
<gene>
    <name evidence="2" type="primary">CSNK1A1</name>
    <name evidence="2" type="ORF">SNAT2548_LOCUS3359</name>
</gene>
<keyword evidence="3" id="KW-1185">Reference proteome</keyword>
<dbReference type="EMBL" id="CAJNDS010000203">
    <property type="protein sequence ID" value="CAE7027788.1"/>
    <property type="molecule type" value="Genomic_DNA"/>
</dbReference>
<dbReference type="AlphaFoldDB" id="A0A812IAK6"/>
<feature type="compositionally biased region" description="Basic and acidic residues" evidence="1">
    <location>
        <begin position="485"/>
        <end position="496"/>
    </location>
</feature>
<feature type="region of interest" description="Disordered" evidence="1">
    <location>
        <begin position="426"/>
        <end position="503"/>
    </location>
</feature>
<proteinExistence type="predicted"/>
<evidence type="ECO:0000313" key="3">
    <source>
        <dbReference type="Proteomes" id="UP000604046"/>
    </source>
</evidence>
<protein>
    <submittedName>
        <fullName evidence="2">CSNK1A1 protein</fullName>
    </submittedName>
</protein>
<comment type="caution">
    <text evidence="2">The sequence shown here is derived from an EMBL/GenBank/DDBJ whole genome shotgun (WGS) entry which is preliminary data.</text>
</comment>
<feature type="region of interest" description="Disordered" evidence="1">
    <location>
        <begin position="178"/>
        <end position="205"/>
    </location>
</feature>
<evidence type="ECO:0000256" key="1">
    <source>
        <dbReference type="SAM" id="MobiDB-lite"/>
    </source>
</evidence>
<evidence type="ECO:0000313" key="2">
    <source>
        <dbReference type="EMBL" id="CAE7027788.1"/>
    </source>
</evidence>
<feature type="compositionally biased region" description="Basic and acidic residues" evidence="1">
    <location>
        <begin position="443"/>
        <end position="473"/>
    </location>
</feature>
<organism evidence="2 3">
    <name type="scientific">Symbiodinium natans</name>
    <dbReference type="NCBI Taxonomy" id="878477"/>
    <lineage>
        <taxon>Eukaryota</taxon>
        <taxon>Sar</taxon>
        <taxon>Alveolata</taxon>
        <taxon>Dinophyceae</taxon>
        <taxon>Suessiales</taxon>
        <taxon>Symbiodiniaceae</taxon>
        <taxon>Symbiodinium</taxon>
    </lineage>
</organism>
<dbReference type="Proteomes" id="UP000604046">
    <property type="component" value="Unassembled WGS sequence"/>
</dbReference>
<sequence>MLSRSTVPLHDDVSSLAELAAIRVSSGTLQPWQDDLHMPRIARPQSQQPPRPPPRQIQSLKSRYKAGEDLAQRSWLGSADVRVWVLEEKTGTDEGEKTQTNAEAAFSSRPRFSLGQVRHGDQADILGAEMQVERVKAFLCHKYILAGASQLLSYKLRCAEQAADVQAALLRASSKTFRRDANRSLTPSPPSSPSRHGKRPRRQQLRQARSSLMEFELRVKEQPSAFAGLMTMLYGVPLKVTMADLKKLCSRGWWPLMSLARELRVNSVEASLRSLLMKLCASASVEMLWGLLKLTHAHNLQAEMRCCCEALASSGGKFSGNAGAAAVQGLDLEALGALLDSDGWVVSMESELFLVVEAWLKGQPWVNWSKKGSRPEKAPASVYAASAKWGVRWGHVHSEFLDRLAFNRIIPESLISDADRWRASAGVTLPPMPARETSSGEKAPSRREDALPDVPKEGADKAEKPPEKSSSRRPDRRKTRSSFEGPRKSKLVEEALHGQQSTDRAMSDAIRVILSARVPLGSSVPVAPDTTEWRTQSVQLEASTSAIDAFLQGTSAMCDAVDVRFGFEHTHYRPLEEKSAQKDDQEGFEELKAAKKLAGKRLAYVTPSCPWMVRRRCFHTCFAIPQHALDRHFARVALENGAIIMQCRQVPHHCTDDTKNQERRLTATAEILHLAGDFMRGISATSAQSAGAESALSNTEAVEDSDGETATGSLVHLIAARAVTAGRHEFLFRVLVERVAPHEATEALDTKDVAEAFSGAFRLGVGIFSNPAFSSVRPTSVGQPASIFDKQFVIPLPSGETLPHTTPSVLSEIVWLRQDQLLGAISQNEMPEKWQPGGLLDIFLLAIVEPSQKTLSVAVDAGFTMPFGCEDMDEEEEVQGTAWDALGSPKAIQPMIATQFLQRRQFLRRWRFEEVLKQDLKSGIALSNFMRSAGPNPLLVPVLEVDSQALSRIGGEGGRATIEVLPGSALRPSWWIDRMGSSVDMPRMHLGAEMQDESGRLL</sequence>